<dbReference type="InterPro" id="IPR036855">
    <property type="entry name" value="Znf_CCCH_sf"/>
</dbReference>
<feature type="compositionally biased region" description="Low complexity" evidence="13">
    <location>
        <begin position="323"/>
        <end position="339"/>
    </location>
</feature>
<dbReference type="InterPro" id="IPR012677">
    <property type="entry name" value="Nucleotide-bd_a/b_plait_sf"/>
</dbReference>
<proteinExistence type="inferred from homology"/>
<dbReference type="InterPro" id="IPR035979">
    <property type="entry name" value="RBD_domain_sf"/>
</dbReference>
<dbReference type="PROSITE" id="PS50102">
    <property type="entry name" value="RRM"/>
    <property type="match status" value="1"/>
</dbReference>
<evidence type="ECO:0000256" key="9">
    <source>
        <dbReference type="ARBA" id="ARBA00023187"/>
    </source>
</evidence>
<dbReference type="SMART" id="SM00360">
    <property type="entry name" value="RRM"/>
    <property type="match status" value="1"/>
</dbReference>
<comment type="caution">
    <text evidence="16">The sequence shown here is derived from an EMBL/GenBank/DDBJ whole genome shotgun (WGS) entry which is preliminary data.</text>
</comment>
<evidence type="ECO:0000256" key="13">
    <source>
        <dbReference type="SAM" id="MobiDB-lite"/>
    </source>
</evidence>
<evidence type="ECO:0000256" key="6">
    <source>
        <dbReference type="ARBA" id="ARBA00022771"/>
    </source>
</evidence>
<feature type="domain" description="RRM" evidence="14">
    <location>
        <begin position="246"/>
        <end position="320"/>
    </location>
</feature>
<dbReference type="PANTHER" id="PTHR14089">
    <property type="entry name" value="PRE-MRNA-SPLICING FACTOR RBM22"/>
    <property type="match status" value="1"/>
</dbReference>
<keyword evidence="5" id="KW-0747">Spliceosome</keyword>
<dbReference type="GO" id="GO:0071007">
    <property type="term" value="C:U2-type catalytic step 2 spliceosome"/>
    <property type="evidence" value="ECO:0007669"/>
    <property type="project" value="TreeGrafter"/>
</dbReference>
<evidence type="ECO:0000259" key="15">
    <source>
        <dbReference type="PROSITE" id="PS50103"/>
    </source>
</evidence>
<comment type="similarity">
    <text evidence="2">Belongs to the SLT11 family.</text>
</comment>
<dbReference type="EMBL" id="SDOX01000019">
    <property type="protein sequence ID" value="TFJ84468.1"/>
    <property type="molecule type" value="Genomic_DNA"/>
</dbReference>
<keyword evidence="10" id="KW-0539">Nucleus</keyword>
<feature type="domain" description="C3H1-type" evidence="15">
    <location>
        <begin position="173"/>
        <end position="195"/>
    </location>
</feature>
<evidence type="ECO:0000259" key="14">
    <source>
        <dbReference type="PROSITE" id="PS50102"/>
    </source>
</evidence>
<dbReference type="Pfam" id="PF00076">
    <property type="entry name" value="RRM_1"/>
    <property type="match status" value="1"/>
</dbReference>
<dbReference type="PANTHER" id="PTHR14089:SF6">
    <property type="entry name" value="PRE-MRNA-SPLICING FACTOR RBM22"/>
    <property type="match status" value="1"/>
</dbReference>
<dbReference type="InterPro" id="IPR039171">
    <property type="entry name" value="Cwc2/Slt11"/>
</dbReference>
<dbReference type="SUPFAM" id="SSF54928">
    <property type="entry name" value="RNA-binding domain, RBD"/>
    <property type="match status" value="1"/>
</dbReference>
<organism evidence="16 17">
    <name type="scientific">Nannochloropsis salina CCMP1776</name>
    <dbReference type="NCBI Taxonomy" id="1027361"/>
    <lineage>
        <taxon>Eukaryota</taxon>
        <taxon>Sar</taxon>
        <taxon>Stramenopiles</taxon>
        <taxon>Ochrophyta</taxon>
        <taxon>Eustigmatophyceae</taxon>
        <taxon>Eustigmatales</taxon>
        <taxon>Monodopsidaceae</taxon>
        <taxon>Microchloropsis</taxon>
        <taxon>Microchloropsis salina</taxon>
    </lineage>
</organism>
<name>A0A4D9D776_9STRA</name>
<evidence type="ECO:0000256" key="10">
    <source>
        <dbReference type="ARBA" id="ARBA00023242"/>
    </source>
</evidence>
<feature type="region of interest" description="Disordered" evidence="13">
    <location>
        <begin position="322"/>
        <end position="448"/>
    </location>
</feature>
<dbReference type="GO" id="GO:0017070">
    <property type="term" value="F:U6 snRNA binding"/>
    <property type="evidence" value="ECO:0007669"/>
    <property type="project" value="TreeGrafter"/>
</dbReference>
<dbReference type="InterPro" id="IPR032297">
    <property type="entry name" value="Torus"/>
</dbReference>
<dbReference type="Pfam" id="PF21369">
    <property type="entry name" value="STL11_N"/>
    <property type="match status" value="1"/>
</dbReference>
<dbReference type="OrthoDB" id="10259600at2759"/>
<feature type="compositionally biased region" description="Pro residues" evidence="13">
    <location>
        <begin position="390"/>
        <end position="402"/>
    </location>
</feature>
<feature type="compositionally biased region" description="Pro residues" evidence="13">
    <location>
        <begin position="365"/>
        <end position="379"/>
    </location>
</feature>
<dbReference type="InterPro" id="IPR000571">
    <property type="entry name" value="Znf_CCCH"/>
</dbReference>
<dbReference type="GO" id="GO:0008380">
    <property type="term" value="P:RNA splicing"/>
    <property type="evidence" value="ECO:0007669"/>
    <property type="project" value="UniProtKB-KW"/>
</dbReference>
<dbReference type="Gene3D" id="3.30.70.330">
    <property type="match status" value="1"/>
</dbReference>
<evidence type="ECO:0000256" key="5">
    <source>
        <dbReference type="ARBA" id="ARBA00022728"/>
    </source>
</evidence>
<dbReference type="GO" id="GO:0006397">
    <property type="term" value="P:mRNA processing"/>
    <property type="evidence" value="ECO:0007669"/>
    <property type="project" value="UniProtKB-KW"/>
</dbReference>
<dbReference type="SMART" id="SM00356">
    <property type="entry name" value="ZnF_C3H1"/>
    <property type="match status" value="1"/>
</dbReference>
<dbReference type="Pfam" id="PF16131">
    <property type="entry name" value="Torus"/>
    <property type="match status" value="1"/>
</dbReference>
<dbReference type="FunFam" id="4.10.1000.10:FF:000006">
    <property type="entry name" value="Putative pre-mrna-splicing factor rbm22"/>
    <property type="match status" value="1"/>
</dbReference>
<dbReference type="InterPro" id="IPR000504">
    <property type="entry name" value="RRM_dom"/>
</dbReference>
<evidence type="ECO:0000256" key="3">
    <source>
        <dbReference type="ARBA" id="ARBA00022664"/>
    </source>
</evidence>
<evidence type="ECO:0000256" key="11">
    <source>
        <dbReference type="PROSITE-ProRule" id="PRU00176"/>
    </source>
</evidence>
<evidence type="ECO:0000256" key="4">
    <source>
        <dbReference type="ARBA" id="ARBA00022723"/>
    </source>
</evidence>
<dbReference type="Proteomes" id="UP000355283">
    <property type="component" value="Unassembled WGS sequence"/>
</dbReference>
<dbReference type="AlphaFoldDB" id="A0A4D9D776"/>
<evidence type="ECO:0000313" key="16">
    <source>
        <dbReference type="EMBL" id="TFJ84468.1"/>
    </source>
</evidence>
<keyword evidence="8 11" id="KW-0694">RNA-binding</keyword>
<dbReference type="GO" id="GO:0071006">
    <property type="term" value="C:U2-type catalytic step 1 spliceosome"/>
    <property type="evidence" value="ECO:0007669"/>
    <property type="project" value="TreeGrafter"/>
</dbReference>
<gene>
    <name evidence="16" type="ORF">NSK_004453</name>
</gene>
<keyword evidence="3" id="KW-0507">mRNA processing</keyword>
<evidence type="ECO:0000256" key="8">
    <source>
        <dbReference type="ARBA" id="ARBA00022884"/>
    </source>
</evidence>
<keyword evidence="6 12" id="KW-0863">Zinc-finger</keyword>
<evidence type="ECO:0000256" key="12">
    <source>
        <dbReference type="PROSITE-ProRule" id="PRU00723"/>
    </source>
</evidence>
<keyword evidence="9" id="KW-0508">mRNA splicing</keyword>
<protein>
    <submittedName>
        <fullName evidence="16">Uncharacterized protein</fullName>
    </submittedName>
</protein>
<dbReference type="GO" id="GO:0008270">
    <property type="term" value="F:zinc ion binding"/>
    <property type="evidence" value="ECO:0007669"/>
    <property type="project" value="UniProtKB-KW"/>
</dbReference>
<reference evidence="16 17" key="1">
    <citation type="submission" date="2019-01" db="EMBL/GenBank/DDBJ databases">
        <title>Nuclear Genome Assembly of the Microalgal Biofuel strain Nannochloropsis salina CCMP1776.</title>
        <authorList>
            <person name="Hovde B."/>
        </authorList>
    </citation>
    <scope>NUCLEOTIDE SEQUENCE [LARGE SCALE GENOMIC DNA]</scope>
    <source>
        <strain evidence="16 17">CCMP1776</strain>
    </source>
</reference>
<keyword evidence="7 12" id="KW-0862">Zinc</keyword>
<dbReference type="InterPro" id="IPR048995">
    <property type="entry name" value="STL11/RBM22-like_N"/>
</dbReference>
<dbReference type="GO" id="GO:0000974">
    <property type="term" value="C:Prp19 complex"/>
    <property type="evidence" value="ECO:0007669"/>
    <property type="project" value="TreeGrafter"/>
</dbReference>
<sequence length="448" mass="48175">MGERGMQIKADLNKEGWESSDFPLVCETCLGDNPYVRMTKEPAGKACKICDRPFTIFRWRPGAKARFKKTEVCQTCAKMKNVCQTCVLDLTYGLPVQVRDSVLAEAAAAGEGGAASYAMTVPQSDTNKQWFAGQHDRMVAEGHADSYGKAQINEKLMRLSRAQPYYKRNLPHKCTFYAKGECTRGDRCPFLHEMPTSRSDPLANQNVKDRFYGQDDPVAQKMLGRAASKEKEDQAPLIPPTDPEIKTLMVGGMEGGAVTETEMREAFYGFGEVAGVRMVPAKHLAFVEYTTREAAEAAAKALHNNLTLQGLRLRVSWALRPAGSGPSNPGTGTGSFASAGGAGPLGAPPDFASQPVSTMAGQSLPLPPPQPLNFPPGPSPSSWVPGSNTLPPPGGYPPPGPHPGQGSVRGPPSLPPPQQPYYPSMDPQRMGARLPPQNQAASSGPRER</sequence>
<dbReference type="PROSITE" id="PS50103">
    <property type="entry name" value="ZF_C3H1"/>
    <property type="match status" value="1"/>
</dbReference>
<keyword evidence="17" id="KW-1185">Reference proteome</keyword>
<dbReference type="Gene3D" id="4.10.1000.10">
    <property type="entry name" value="Zinc finger, CCCH-type"/>
    <property type="match status" value="1"/>
</dbReference>
<comment type="subcellular location">
    <subcellularLocation>
        <location evidence="1">Nucleus</location>
    </subcellularLocation>
</comment>
<evidence type="ECO:0000256" key="2">
    <source>
        <dbReference type="ARBA" id="ARBA00007781"/>
    </source>
</evidence>
<feature type="zinc finger region" description="C3H1-type" evidence="12">
    <location>
        <begin position="173"/>
        <end position="195"/>
    </location>
</feature>
<evidence type="ECO:0000313" key="17">
    <source>
        <dbReference type="Proteomes" id="UP000355283"/>
    </source>
</evidence>
<evidence type="ECO:0000256" key="7">
    <source>
        <dbReference type="ARBA" id="ARBA00022833"/>
    </source>
</evidence>
<keyword evidence="4 12" id="KW-0479">Metal-binding</keyword>
<dbReference type="GO" id="GO:0036002">
    <property type="term" value="F:pre-mRNA binding"/>
    <property type="evidence" value="ECO:0007669"/>
    <property type="project" value="TreeGrafter"/>
</dbReference>
<evidence type="ECO:0000256" key="1">
    <source>
        <dbReference type="ARBA" id="ARBA00004123"/>
    </source>
</evidence>
<dbReference type="SUPFAM" id="SSF90229">
    <property type="entry name" value="CCCH zinc finger"/>
    <property type="match status" value="1"/>
</dbReference>
<accession>A0A4D9D776</accession>